<dbReference type="Proteomes" id="UP001218188">
    <property type="component" value="Unassembled WGS sequence"/>
</dbReference>
<dbReference type="AlphaFoldDB" id="A0AAD6X0W8"/>
<accession>A0AAD6X0W8</accession>
<organism evidence="1 2">
    <name type="scientific">Mycena alexandri</name>
    <dbReference type="NCBI Taxonomy" id="1745969"/>
    <lineage>
        <taxon>Eukaryota</taxon>
        <taxon>Fungi</taxon>
        <taxon>Dikarya</taxon>
        <taxon>Basidiomycota</taxon>
        <taxon>Agaricomycotina</taxon>
        <taxon>Agaricomycetes</taxon>
        <taxon>Agaricomycetidae</taxon>
        <taxon>Agaricales</taxon>
        <taxon>Marasmiineae</taxon>
        <taxon>Mycenaceae</taxon>
        <taxon>Mycena</taxon>
    </lineage>
</organism>
<keyword evidence="2" id="KW-1185">Reference proteome</keyword>
<proteinExistence type="predicted"/>
<protein>
    <submittedName>
        <fullName evidence="1">Uncharacterized protein</fullName>
    </submittedName>
</protein>
<evidence type="ECO:0000313" key="2">
    <source>
        <dbReference type="Proteomes" id="UP001218188"/>
    </source>
</evidence>
<gene>
    <name evidence="1" type="ORF">C8F04DRAFT_1112921</name>
</gene>
<comment type="caution">
    <text evidence="1">The sequence shown here is derived from an EMBL/GenBank/DDBJ whole genome shotgun (WGS) entry which is preliminary data.</text>
</comment>
<sequence>MNRTRVRGRSGSGVRIFWLKTGPNRTSATLGTTSRVLQRNIAKLISSSPAGTDSGAYKIITGAAPPVPINATFAAKFVAPLTGTGKLHYLDLRAQAPRCVEVITAVMRIEAPSAHLRGYEVAC</sequence>
<dbReference type="EMBL" id="JARJCM010000088">
    <property type="protein sequence ID" value="KAJ7030741.1"/>
    <property type="molecule type" value="Genomic_DNA"/>
</dbReference>
<evidence type="ECO:0000313" key="1">
    <source>
        <dbReference type="EMBL" id="KAJ7030741.1"/>
    </source>
</evidence>
<name>A0AAD6X0W8_9AGAR</name>
<reference evidence="1" key="1">
    <citation type="submission" date="2023-03" db="EMBL/GenBank/DDBJ databases">
        <title>Massive genome expansion in bonnet fungi (Mycena s.s.) driven by repeated elements and novel gene families across ecological guilds.</title>
        <authorList>
            <consortium name="Lawrence Berkeley National Laboratory"/>
            <person name="Harder C.B."/>
            <person name="Miyauchi S."/>
            <person name="Viragh M."/>
            <person name="Kuo A."/>
            <person name="Thoen E."/>
            <person name="Andreopoulos B."/>
            <person name="Lu D."/>
            <person name="Skrede I."/>
            <person name="Drula E."/>
            <person name="Henrissat B."/>
            <person name="Morin E."/>
            <person name="Kohler A."/>
            <person name="Barry K."/>
            <person name="LaButti K."/>
            <person name="Morin E."/>
            <person name="Salamov A."/>
            <person name="Lipzen A."/>
            <person name="Mereny Z."/>
            <person name="Hegedus B."/>
            <person name="Baldrian P."/>
            <person name="Stursova M."/>
            <person name="Weitz H."/>
            <person name="Taylor A."/>
            <person name="Grigoriev I.V."/>
            <person name="Nagy L.G."/>
            <person name="Martin F."/>
            <person name="Kauserud H."/>
        </authorList>
    </citation>
    <scope>NUCLEOTIDE SEQUENCE</scope>
    <source>
        <strain evidence="1">CBHHK200</strain>
    </source>
</reference>